<dbReference type="Proteomes" id="UP000198964">
    <property type="component" value="Unassembled WGS sequence"/>
</dbReference>
<dbReference type="STRING" id="655355.SAMN05216283_101157"/>
<dbReference type="RefSeq" id="WP_093917913.1">
    <property type="nucleotide sequence ID" value="NZ_FONW01000001.1"/>
</dbReference>
<dbReference type="AlphaFoldDB" id="A0A1I2ALK8"/>
<proteinExistence type="predicted"/>
<evidence type="ECO:0000313" key="3">
    <source>
        <dbReference type="Proteomes" id="UP000198964"/>
    </source>
</evidence>
<keyword evidence="1" id="KW-0472">Membrane</keyword>
<keyword evidence="1" id="KW-0812">Transmembrane</keyword>
<keyword evidence="3" id="KW-1185">Reference proteome</keyword>
<dbReference type="EMBL" id="FONW01000001">
    <property type="protein sequence ID" value="SFE44639.1"/>
    <property type="molecule type" value="Genomic_DNA"/>
</dbReference>
<sequence length="118" mass="13811">MLTLRKYIKVFILLVLPVYLFLLVNSMMNMHLHVLSNGMIVRHAHPFNHKKDAKQHHHHSKSETCYYQAFFLDYLDTSEPIQRFISDVIITDLFYAVIPLCPTSEIINLNDLRGPPMS</sequence>
<organism evidence="2 3">
    <name type="scientific">Sunxiuqinia elliptica</name>
    <dbReference type="NCBI Taxonomy" id="655355"/>
    <lineage>
        <taxon>Bacteria</taxon>
        <taxon>Pseudomonadati</taxon>
        <taxon>Bacteroidota</taxon>
        <taxon>Bacteroidia</taxon>
        <taxon>Marinilabiliales</taxon>
        <taxon>Prolixibacteraceae</taxon>
        <taxon>Sunxiuqinia</taxon>
    </lineage>
</organism>
<gene>
    <name evidence="2" type="ORF">SAMN05216283_101157</name>
</gene>
<name>A0A1I2ALK8_9BACT</name>
<evidence type="ECO:0000313" key="2">
    <source>
        <dbReference type="EMBL" id="SFE44639.1"/>
    </source>
</evidence>
<accession>A0A1I2ALK8</accession>
<protein>
    <submittedName>
        <fullName evidence="2">Uncharacterized protein</fullName>
    </submittedName>
</protein>
<evidence type="ECO:0000256" key="1">
    <source>
        <dbReference type="SAM" id="Phobius"/>
    </source>
</evidence>
<reference evidence="2 3" key="1">
    <citation type="submission" date="2016-10" db="EMBL/GenBank/DDBJ databases">
        <authorList>
            <person name="de Groot N.N."/>
        </authorList>
    </citation>
    <scope>NUCLEOTIDE SEQUENCE [LARGE SCALE GENOMIC DNA]</scope>
    <source>
        <strain evidence="2 3">CGMCC 1.9156</strain>
    </source>
</reference>
<keyword evidence="1" id="KW-1133">Transmembrane helix</keyword>
<feature type="transmembrane region" description="Helical" evidence="1">
    <location>
        <begin position="6"/>
        <end position="24"/>
    </location>
</feature>